<dbReference type="GO" id="GO:0006355">
    <property type="term" value="P:regulation of DNA-templated transcription"/>
    <property type="evidence" value="ECO:0007669"/>
    <property type="project" value="InterPro"/>
</dbReference>
<evidence type="ECO:0000313" key="5">
    <source>
        <dbReference type="Proteomes" id="UP001497480"/>
    </source>
</evidence>
<comment type="caution">
    <text evidence="4">The sequence shown here is derived from an EMBL/GenBank/DDBJ whole genome shotgun (WGS) entry which is preliminary data.</text>
</comment>
<keyword evidence="5" id="KW-1185">Reference proteome</keyword>
<reference evidence="4 5" key="1">
    <citation type="submission" date="2024-03" db="EMBL/GenBank/DDBJ databases">
        <authorList>
            <person name="Martinez-Hernandez J."/>
        </authorList>
    </citation>
    <scope>NUCLEOTIDE SEQUENCE [LARGE SCALE GENOMIC DNA]</scope>
</reference>
<feature type="region of interest" description="Disordered" evidence="3">
    <location>
        <begin position="1"/>
        <end position="35"/>
    </location>
</feature>
<name>A0AAV1VQ09_LUPLU</name>
<dbReference type="Proteomes" id="UP001497480">
    <property type="component" value="Unassembled WGS sequence"/>
</dbReference>
<keyword evidence="1" id="KW-0805">Transcription regulation</keyword>
<dbReference type="PANTHER" id="PTHR33124">
    <property type="entry name" value="TRANSCRIPTION FACTOR IBH1-LIKE 1"/>
    <property type="match status" value="1"/>
</dbReference>
<evidence type="ECO:0000256" key="3">
    <source>
        <dbReference type="SAM" id="MobiDB-lite"/>
    </source>
</evidence>
<evidence type="ECO:0000313" key="4">
    <source>
        <dbReference type="EMBL" id="CAL0299065.1"/>
    </source>
</evidence>
<accession>A0AAV1VQ09</accession>
<sequence length="112" mass="13245">MMSLNTKQSYKLSVKRATRRVRKQQHQQRRTTNPSFCKAHRSFKHMMKSKLSQKLHALKNLVPTHNGDIVKPDHLFQETADYIVLLRTRVVILHKLIEFYGNNNEHENAILL</sequence>
<evidence type="ECO:0000256" key="2">
    <source>
        <dbReference type="ARBA" id="ARBA00023163"/>
    </source>
</evidence>
<dbReference type="AlphaFoldDB" id="A0AAV1VQ09"/>
<dbReference type="EMBL" id="CAXHTB010000001">
    <property type="protein sequence ID" value="CAL0299065.1"/>
    <property type="molecule type" value="Genomic_DNA"/>
</dbReference>
<protein>
    <submittedName>
        <fullName evidence="4">Uncharacterized protein</fullName>
    </submittedName>
</protein>
<dbReference type="InterPro" id="IPR044660">
    <property type="entry name" value="IBH1-like"/>
</dbReference>
<keyword evidence="2" id="KW-0804">Transcription</keyword>
<feature type="compositionally biased region" description="Polar residues" evidence="3">
    <location>
        <begin position="1"/>
        <end position="11"/>
    </location>
</feature>
<evidence type="ECO:0000256" key="1">
    <source>
        <dbReference type="ARBA" id="ARBA00023015"/>
    </source>
</evidence>
<gene>
    <name evidence="4" type="ORF">LLUT_LOCUS125</name>
</gene>
<dbReference type="PANTHER" id="PTHR33124:SF57">
    <property type="entry name" value="TRANSCRIPTION FACTOR UPBEAT-LIKE PROTEIN"/>
    <property type="match status" value="1"/>
</dbReference>
<feature type="compositionally biased region" description="Basic residues" evidence="3">
    <location>
        <begin position="13"/>
        <end position="29"/>
    </location>
</feature>
<proteinExistence type="predicted"/>
<organism evidence="4 5">
    <name type="scientific">Lupinus luteus</name>
    <name type="common">European yellow lupine</name>
    <dbReference type="NCBI Taxonomy" id="3873"/>
    <lineage>
        <taxon>Eukaryota</taxon>
        <taxon>Viridiplantae</taxon>
        <taxon>Streptophyta</taxon>
        <taxon>Embryophyta</taxon>
        <taxon>Tracheophyta</taxon>
        <taxon>Spermatophyta</taxon>
        <taxon>Magnoliopsida</taxon>
        <taxon>eudicotyledons</taxon>
        <taxon>Gunneridae</taxon>
        <taxon>Pentapetalae</taxon>
        <taxon>rosids</taxon>
        <taxon>fabids</taxon>
        <taxon>Fabales</taxon>
        <taxon>Fabaceae</taxon>
        <taxon>Papilionoideae</taxon>
        <taxon>50 kb inversion clade</taxon>
        <taxon>genistoids sensu lato</taxon>
        <taxon>core genistoids</taxon>
        <taxon>Genisteae</taxon>
        <taxon>Lupinus</taxon>
    </lineage>
</organism>